<accession>A0A372IUF5</accession>
<feature type="transmembrane region" description="Helical" evidence="2">
    <location>
        <begin position="71"/>
        <end position="93"/>
    </location>
</feature>
<dbReference type="OrthoDB" id="123054at2"/>
<dbReference type="Proteomes" id="UP000264702">
    <property type="component" value="Unassembled WGS sequence"/>
</dbReference>
<keyword evidence="2" id="KW-0812">Transmembrane</keyword>
<keyword evidence="4" id="KW-1185">Reference proteome</keyword>
<feature type="compositionally biased region" description="Basic residues" evidence="1">
    <location>
        <begin position="12"/>
        <end position="21"/>
    </location>
</feature>
<keyword evidence="2" id="KW-0472">Membrane</keyword>
<keyword evidence="2" id="KW-1133">Transmembrane helix</keyword>
<evidence type="ECO:0000313" key="4">
    <source>
        <dbReference type="Proteomes" id="UP000264702"/>
    </source>
</evidence>
<feature type="transmembrane region" description="Helical" evidence="2">
    <location>
        <begin position="105"/>
        <end position="130"/>
    </location>
</feature>
<gene>
    <name evidence="3" type="ORF">D0Y96_03250</name>
</gene>
<proteinExistence type="predicted"/>
<name>A0A372IUF5_9BACT</name>
<dbReference type="RefSeq" id="WP_117297872.1">
    <property type="nucleotide sequence ID" value="NZ_QVQT02000001.1"/>
</dbReference>
<comment type="caution">
    <text evidence="3">The sequence shown here is derived from an EMBL/GenBank/DDBJ whole genome shotgun (WGS) entry which is preliminary data.</text>
</comment>
<protein>
    <submittedName>
        <fullName evidence="3">Uncharacterized protein</fullName>
    </submittedName>
</protein>
<organism evidence="3 4">
    <name type="scientific">Paracidobacterium acidisoli</name>
    <dbReference type="NCBI Taxonomy" id="2303751"/>
    <lineage>
        <taxon>Bacteria</taxon>
        <taxon>Pseudomonadati</taxon>
        <taxon>Acidobacteriota</taxon>
        <taxon>Terriglobia</taxon>
        <taxon>Terriglobales</taxon>
        <taxon>Acidobacteriaceae</taxon>
        <taxon>Paracidobacterium</taxon>
    </lineage>
</organism>
<sequence length="134" mass="14356">MPSASSAEPRRKSSARKKKKSGPGLVTWLPVLLGILVTPFAVRAASIVALEGPRGFTLLYPYVLLLREPSLGLSGGLANTLAQLMMYLQFPLYGLVMKFVLRSKGWVTALLTAGIVHLFGVVGVASLAWLHANP</sequence>
<feature type="region of interest" description="Disordered" evidence="1">
    <location>
        <begin position="1"/>
        <end position="21"/>
    </location>
</feature>
<evidence type="ECO:0000256" key="1">
    <source>
        <dbReference type="SAM" id="MobiDB-lite"/>
    </source>
</evidence>
<dbReference type="EMBL" id="QVQT01000001">
    <property type="protein sequence ID" value="RFU18577.1"/>
    <property type="molecule type" value="Genomic_DNA"/>
</dbReference>
<reference evidence="3 4" key="1">
    <citation type="submission" date="2018-08" db="EMBL/GenBank/DDBJ databases">
        <title>Acidipila sp. 4G-K13, an acidobacterium isolated from forest soil.</title>
        <authorList>
            <person name="Gao Z.-H."/>
            <person name="Qiu L.-H."/>
        </authorList>
    </citation>
    <scope>NUCLEOTIDE SEQUENCE [LARGE SCALE GENOMIC DNA]</scope>
    <source>
        <strain evidence="3 4">4G-K13</strain>
    </source>
</reference>
<dbReference type="AlphaFoldDB" id="A0A372IUF5"/>
<evidence type="ECO:0000313" key="3">
    <source>
        <dbReference type="EMBL" id="RFU18577.1"/>
    </source>
</evidence>
<evidence type="ECO:0000256" key="2">
    <source>
        <dbReference type="SAM" id="Phobius"/>
    </source>
</evidence>